<evidence type="ECO:0000313" key="3">
    <source>
        <dbReference type="Proteomes" id="UP000199048"/>
    </source>
</evidence>
<reference evidence="3" key="1">
    <citation type="submission" date="2016-10" db="EMBL/GenBank/DDBJ databases">
        <authorList>
            <person name="Varghese N."/>
            <person name="Submissions S."/>
        </authorList>
    </citation>
    <scope>NUCLEOTIDE SEQUENCE [LARGE SCALE GENOMIC DNA]</scope>
    <source>
        <strain evidence="3">BL36</strain>
    </source>
</reference>
<dbReference type="RefSeq" id="WP_092046413.1">
    <property type="nucleotide sequence ID" value="NZ_FOTK01000058.1"/>
</dbReference>
<evidence type="ECO:0000313" key="2">
    <source>
        <dbReference type="EMBL" id="SFM79930.1"/>
    </source>
</evidence>
<dbReference type="OrthoDB" id="8003857at2"/>
<dbReference type="AlphaFoldDB" id="A0A1I4TTN1"/>
<dbReference type="Pfam" id="PF21834">
    <property type="entry name" value="DUF6894"/>
    <property type="match status" value="1"/>
</dbReference>
<dbReference type="InterPro" id="IPR054189">
    <property type="entry name" value="DUF6894"/>
</dbReference>
<sequence>MAERFYFDIENGKESIRDEEGVEADGLEEALTEARSVIRELADELAAADPDEAWTIVVRDASGLSVGRLPIKK</sequence>
<dbReference type="Proteomes" id="UP000199048">
    <property type="component" value="Unassembled WGS sequence"/>
</dbReference>
<accession>A0A1I4TTN1</accession>
<organism evidence="2 3">
    <name type="scientific">Methylobacterium pseudosasicola</name>
    <dbReference type="NCBI Taxonomy" id="582667"/>
    <lineage>
        <taxon>Bacteria</taxon>
        <taxon>Pseudomonadati</taxon>
        <taxon>Pseudomonadota</taxon>
        <taxon>Alphaproteobacteria</taxon>
        <taxon>Hyphomicrobiales</taxon>
        <taxon>Methylobacteriaceae</taxon>
        <taxon>Methylobacterium</taxon>
    </lineage>
</organism>
<proteinExistence type="predicted"/>
<gene>
    <name evidence="2" type="ORF">SAMN05192568_105823</name>
</gene>
<protein>
    <recommendedName>
        <fullName evidence="1">DUF6894 domain-containing protein</fullName>
    </recommendedName>
</protein>
<feature type="domain" description="DUF6894" evidence="1">
    <location>
        <begin position="4"/>
        <end position="71"/>
    </location>
</feature>
<keyword evidence="3" id="KW-1185">Reference proteome</keyword>
<dbReference type="EMBL" id="FOTK01000058">
    <property type="protein sequence ID" value="SFM79930.1"/>
    <property type="molecule type" value="Genomic_DNA"/>
</dbReference>
<evidence type="ECO:0000259" key="1">
    <source>
        <dbReference type="Pfam" id="PF21834"/>
    </source>
</evidence>
<name>A0A1I4TTN1_9HYPH</name>